<keyword evidence="3" id="KW-0804">Transcription</keyword>
<comment type="caution">
    <text evidence="5">The sequence shown here is derived from an EMBL/GenBank/DDBJ whole genome shotgun (WGS) entry which is preliminary data.</text>
</comment>
<sequence>MKIYIKYMTDEHSKKIVRERLTALGLQYKIVELGRAELTEKLRDEQRQQLRLALMKSGLELLGSAQASLIEKTKTVIGEMLHDAAGLRKSKNSAYISRKLCYDYSYLSTIFSEATGGTIEQYTIECRIEQVKQLLLQRQLSLTQIAYELNYSSVAHLSNQFKKVTGLTPTVFKQHNVNQGIIPESGNGVTMFCNCVSIVETRGISFVACR</sequence>
<evidence type="ECO:0000313" key="6">
    <source>
        <dbReference type="Proteomes" id="UP000642468"/>
    </source>
</evidence>
<evidence type="ECO:0000313" key="5">
    <source>
        <dbReference type="EMBL" id="MBD2716879.1"/>
    </source>
</evidence>
<evidence type="ECO:0000256" key="3">
    <source>
        <dbReference type="ARBA" id="ARBA00023163"/>
    </source>
</evidence>
<reference evidence="5 6" key="1">
    <citation type="submission" date="2020-09" db="EMBL/GenBank/DDBJ databases">
        <authorList>
            <person name="Kim M.K."/>
        </authorList>
    </citation>
    <scope>NUCLEOTIDE SEQUENCE [LARGE SCALE GENOMIC DNA]</scope>
    <source>
        <strain evidence="5 6">BT646</strain>
    </source>
</reference>
<dbReference type="Gene3D" id="1.10.10.60">
    <property type="entry name" value="Homeodomain-like"/>
    <property type="match status" value="1"/>
</dbReference>
<dbReference type="Pfam" id="PF12833">
    <property type="entry name" value="HTH_18"/>
    <property type="match status" value="1"/>
</dbReference>
<accession>A0ABR8JQ04</accession>
<keyword evidence="1" id="KW-0805">Transcription regulation</keyword>
<name>A0ABR8JQ04_9BACT</name>
<organism evidence="5 6">
    <name type="scientific">Hymenobacter duratus</name>
    <dbReference type="NCBI Taxonomy" id="2771356"/>
    <lineage>
        <taxon>Bacteria</taxon>
        <taxon>Pseudomonadati</taxon>
        <taxon>Bacteroidota</taxon>
        <taxon>Cytophagia</taxon>
        <taxon>Cytophagales</taxon>
        <taxon>Hymenobacteraceae</taxon>
        <taxon>Hymenobacter</taxon>
    </lineage>
</organism>
<feature type="domain" description="HTH araC/xylS-type" evidence="4">
    <location>
        <begin position="71"/>
        <end position="175"/>
    </location>
</feature>
<evidence type="ECO:0000259" key="4">
    <source>
        <dbReference type="PROSITE" id="PS01124"/>
    </source>
</evidence>
<dbReference type="PROSITE" id="PS00041">
    <property type="entry name" value="HTH_ARAC_FAMILY_1"/>
    <property type="match status" value="1"/>
</dbReference>
<dbReference type="EMBL" id="JACWZZ010000004">
    <property type="protein sequence ID" value="MBD2716879.1"/>
    <property type="molecule type" value="Genomic_DNA"/>
</dbReference>
<dbReference type="SMART" id="SM00342">
    <property type="entry name" value="HTH_ARAC"/>
    <property type="match status" value="1"/>
</dbReference>
<keyword evidence="2" id="KW-0238">DNA-binding</keyword>
<gene>
    <name evidence="5" type="ORF">IC231_17665</name>
</gene>
<dbReference type="InterPro" id="IPR018062">
    <property type="entry name" value="HTH_AraC-typ_CS"/>
</dbReference>
<keyword evidence="6" id="KW-1185">Reference proteome</keyword>
<dbReference type="PANTHER" id="PTHR43280:SF2">
    <property type="entry name" value="HTH-TYPE TRANSCRIPTIONAL REGULATOR EXSA"/>
    <property type="match status" value="1"/>
</dbReference>
<protein>
    <submittedName>
        <fullName evidence="5">Helix-turn-helix transcriptional regulator</fullName>
    </submittedName>
</protein>
<dbReference type="InterPro" id="IPR009057">
    <property type="entry name" value="Homeodomain-like_sf"/>
</dbReference>
<dbReference type="PROSITE" id="PS01124">
    <property type="entry name" value="HTH_ARAC_FAMILY_2"/>
    <property type="match status" value="1"/>
</dbReference>
<dbReference type="InterPro" id="IPR018060">
    <property type="entry name" value="HTH_AraC"/>
</dbReference>
<evidence type="ECO:0000256" key="2">
    <source>
        <dbReference type="ARBA" id="ARBA00023125"/>
    </source>
</evidence>
<dbReference type="PANTHER" id="PTHR43280">
    <property type="entry name" value="ARAC-FAMILY TRANSCRIPTIONAL REGULATOR"/>
    <property type="match status" value="1"/>
</dbReference>
<dbReference type="SUPFAM" id="SSF46689">
    <property type="entry name" value="Homeodomain-like"/>
    <property type="match status" value="1"/>
</dbReference>
<evidence type="ECO:0000256" key="1">
    <source>
        <dbReference type="ARBA" id="ARBA00023015"/>
    </source>
</evidence>
<dbReference type="Proteomes" id="UP000642468">
    <property type="component" value="Unassembled WGS sequence"/>
</dbReference>
<proteinExistence type="predicted"/>